<feature type="domain" description="STAS" evidence="1">
    <location>
        <begin position="33"/>
        <end position="133"/>
    </location>
</feature>
<dbReference type="CDD" id="cd07043">
    <property type="entry name" value="STAS_anti-anti-sigma_factors"/>
    <property type="match status" value="1"/>
</dbReference>
<dbReference type="Proteomes" id="UP000547510">
    <property type="component" value="Unassembled WGS sequence"/>
</dbReference>
<dbReference type="PROSITE" id="PS50801">
    <property type="entry name" value="STAS"/>
    <property type="match status" value="1"/>
</dbReference>
<reference evidence="2 3" key="1">
    <citation type="submission" date="2020-08" db="EMBL/GenBank/DDBJ databases">
        <title>Genomic Encyclopedia of Type Strains, Phase III (KMG-III): the genomes of soil and plant-associated and newly described type strains.</title>
        <authorList>
            <person name="Whitman W."/>
        </authorList>
    </citation>
    <scope>NUCLEOTIDE SEQUENCE [LARGE SCALE GENOMIC DNA]</scope>
    <source>
        <strain evidence="2 3">CECT 8640</strain>
    </source>
</reference>
<dbReference type="EMBL" id="JACHJN010000007">
    <property type="protein sequence ID" value="MBB5958054.1"/>
    <property type="molecule type" value="Genomic_DNA"/>
</dbReference>
<evidence type="ECO:0000259" key="1">
    <source>
        <dbReference type="PROSITE" id="PS50801"/>
    </source>
</evidence>
<dbReference type="RefSeq" id="WP_184693686.1">
    <property type="nucleotide sequence ID" value="NZ_JACHJN010000007.1"/>
</dbReference>
<proteinExistence type="predicted"/>
<keyword evidence="3" id="KW-1185">Reference proteome</keyword>
<gene>
    <name evidence="2" type="ORF">FHS29_004662</name>
</gene>
<accession>A0A841CNW2</accession>
<dbReference type="SUPFAM" id="SSF52091">
    <property type="entry name" value="SpoIIaa-like"/>
    <property type="match status" value="1"/>
</dbReference>
<evidence type="ECO:0000313" key="2">
    <source>
        <dbReference type="EMBL" id="MBB5958054.1"/>
    </source>
</evidence>
<dbReference type="InterPro" id="IPR002645">
    <property type="entry name" value="STAS_dom"/>
</dbReference>
<dbReference type="PANTHER" id="PTHR33495">
    <property type="entry name" value="ANTI-SIGMA FACTOR ANTAGONIST TM_1081-RELATED-RELATED"/>
    <property type="match status" value="1"/>
</dbReference>
<evidence type="ECO:0000313" key="3">
    <source>
        <dbReference type="Proteomes" id="UP000547510"/>
    </source>
</evidence>
<comment type="caution">
    <text evidence="2">The sequence shown here is derived from an EMBL/GenBank/DDBJ whole genome shotgun (WGS) entry which is preliminary data.</text>
</comment>
<dbReference type="GO" id="GO:0043856">
    <property type="term" value="F:anti-sigma factor antagonist activity"/>
    <property type="evidence" value="ECO:0007669"/>
    <property type="project" value="TreeGrafter"/>
</dbReference>
<organism evidence="2 3">
    <name type="scientific">Saccharothrix tamanrassetensis</name>
    <dbReference type="NCBI Taxonomy" id="1051531"/>
    <lineage>
        <taxon>Bacteria</taxon>
        <taxon>Bacillati</taxon>
        <taxon>Actinomycetota</taxon>
        <taxon>Actinomycetes</taxon>
        <taxon>Pseudonocardiales</taxon>
        <taxon>Pseudonocardiaceae</taxon>
        <taxon>Saccharothrix</taxon>
    </lineage>
</organism>
<sequence>MAAGKPSARREEQPVELGVGTGDDVVVRTAEVGRVVAAVVGVLDRVSADRIADRAVGLLKPGEGVLVLDLSGVTFCDSSGLSAMLLVWRRAREIGARLAFVEMPSQLSRRFQVTGLQEVLGCYPTAGDALAAHDPAR</sequence>
<dbReference type="PANTHER" id="PTHR33495:SF2">
    <property type="entry name" value="ANTI-SIGMA FACTOR ANTAGONIST TM_1081-RELATED"/>
    <property type="match status" value="1"/>
</dbReference>
<dbReference type="Pfam" id="PF01740">
    <property type="entry name" value="STAS"/>
    <property type="match status" value="1"/>
</dbReference>
<dbReference type="AlphaFoldDB" id="A0A841CNW2"/>
<protein>
    <submittedName>
        <fullName evidence="2">Anti-sigma B factor antagonist</fullName>
    </submittedName>
</protein>
<dbReference type="Gene3D" id="3.30.750.24">
    <property type="entry name" value="STAS domain"/>
    <property type="match status" value="1"/>
</dbReference>
<name>A0A841CNW2_9PSEU</name>
<dbReference type="InterPro" id="IPR036513">
    <property type="entry name" value="STAS_dom_sf"/>
</dbReference>